<dbReference type="Gene3D" id="1.25.10.10">
    <property type="entry name" value="Leucine-rich Repeat Variant"/>
    <property type="match status" value="1"/>
</dbReference>
<organism evidence="4 5">
    <name type="scientific">Ficus carica</name>
    <name type="common">Common fig</name>
    <dbReference type="NCBI Taxonomy" id="3494"/>
    <lineage>
        <taxon>Eukaryota</taxon>
        <taxon>Viridiplantae</taxon>
        <taxon>Streptophyta</taxon>
        <taxon>Embryophyta</taxon>
        <taxon>Tracheophyta</taxon>
        <taxon>Spermatophyta</taxon>
        <taxon>Magnoliopsida</taxon>
        <taxon>eudicotyledons</taxon>
        <taxon>Gunneridae</taxon>
        <taxon>Pentapetalae</taxon>
        <taxon>rosids</taxon>
        <taxon>fabids</taxon>
        <taxon>Rosales</taxon>
        <taxon>Moraceae</taxon>
        <taxon>Ficeae</taxon>
        <taxon>Ficus</taxon>
    </lineage>
</organism>
<accession>A0AA88DH11</accession>
<dbReference type="InterPro" id="IPR033337">
    <property type="entry name" value="TORTIFOLIA1/SINE1-2"/>
</dbReference>
<comment type="caution">
    <text evidence="4">The sequence shown here is derived from an EMBL/GenBank/DDBJ whole genome shotgun (WGS) entry which is preliminary data.</text>
</comment>
<feature type="transmembrane region" description="Helical" evidence="2">
    <location>
        <begin position="564"/>
        <end position="585"/>
    </location>
</feature>
<evidence type="ECO:0000256" key="1">
    <source>
        <dbReference type="SAM" id="MobiDB-lite"/>
    </source>
</evidence>
<dbReference type="SUPFAM" id="SSF48371">
    <property type="entry name" value="ARM repeat"/>
    <property type="match status" value="1"/>
</dbReference>
<keyword evidence="2" id="KW-1133">Transmembrane helix</keyword>
<dbReference type="PANTHER" id="PTHR31355">
    <property type="entry name" value="MICROTUBULE-ASSOCIATED PROTEIN TORTIFOLIA1"/>
    <property type="match status" value="1"/>
</dbReference>
<keyword evidence="2" id="KW-0472">Membrane</keyword>
<gene>
    <name evidence="4" type="ORF">TIFTF001_024755</name>
</gene>
<evidence type="ECO:0000259" key="3">
    <source>
        <dbReference type="Pfam" id="PF24714"/>
    </source>
</evidence>
<feature type="region of interest" description="Disordered" evidence="1">
    <location>
        <begin position="430"/>
        <end position="457"/>
    </location>
</feature>
<dbReference type="InterPro" id="IPR057600">
    <property type="entry name" value="TORTIFOLIA1/SINE1-2_N"/>
</dbReference>
<dbReference type="Pfam" id="PF24714">
    <property type="entry name" value="TOR1L1_N"/>
    <property type="match status" value="1"/>
</dbReference>
<name>A0AA88DH11_FICCA</name>
<evidence type="ECO:0000313" key="5">
    <source>
        <dbReference type="Proteomes" id="UP001187192"/>
    </source>
</evidence>
<protein>
    <recommendedName>
        <fullName evidence="3">TORTIFOLIA1/SINE1-2 N-terminal domain-containing protein</fullName>
    </recommendedName>
</protein>
<dbReference type="GO" id="GO:0005874">
    <property type="term" value="C:microtubule"/>
    <property type="evidence" value="ECO:0007669"/>
    <property type="project" value="InterPro"/>
</dbReference>
<sequence length="598" mass="66113">MGKNLNPILQQELKNFDKDADSRRAAMKALHSFVKDMDSKAIPLFLAEVSRNKEAGSLSGECTISLYEVLARVHGPKIVPLIDDIMDSIIKTLASSGGSFPLQNACSRVVPAIARYGIDASTPEERKRHIVHSLCNPLADSLLGSQESITSGAALCLKALVENDNWRFASYEMVNKVCQNVAGALEENFAQTNAHMGLVMDLAKRNAVAVEPYGRLLVQSGLRILNSGIEQGNSQKRLSAVQMVKFLMKCLDPWSIRSELQSIIEEMEKCQCDQLPYIKGAALEALQIAKRIASESGSKSHKGHGSVTGSNFSRRDNGPRTLSGAGYQSPASASPGSHFLYSFDEYDSLIDSPILTRQDIQYLDSDCRSVEQKLWSFENGGVGVSFKEGFFSEIASPRGVSDSFFEQSNNKRFFKNKGNSEEEVLAFSRNTPRHGISRSAASSPLRSRNPINTDNDIYRTPRKLVHSLQDLNNTNPKYPEKQVRSRYHSPSDFEWSPVSGCDPKCISPDEYECGDGENESLYADVEQFQDDIESVSSTEDIPIDPHLQVPHQMIPEMKSDRPKAVLKFVCGLSFALLAAFTPVFLLSNQDEACYLVPT</sequence>
<dbReference type="InterPro" id="IPR016024">
    <property type="entry name" value="ARM-type_fold"/>
</dbReference>
<dbReference type="AlphaFoldDB" id="A0AA88DH11"/>
<evidence type="ECO:0000313" key="4">
    <source>
        <dbReference type="EMBL" id="GMN55647.1"/>
    </source>
</evidence>
<feature type="compositionally biased region" description="Low complexity" evidence="1">
    <location>
        <begin position="437"/>
        <end position="448"/>
    </location>
</feature>
<dbReference type="EMBL" id="BTGU01000058">
    <property type="protein sequence ID" value="GMN55647.1"/>
    <property type="molecule type" value="Genomic_DNA"/>
</dbReference>
<dbReference type="InterPro" id="IPR011989">
    <property type="entry name" value="ARM-like"/>
</dbReference>
<feature type="domain" description="TORTIFOLIA1/SINE1-2 N-terminal" evidence="3">
    <location>
        <begin position="19"/>
        <end position="290"/>
    </location>
</feature>
<feature type="region of interest" description="Disordered" evidence="1">
    <location>
        <begin position="295"/>
        <end position="333"/>
    </location>
</feature>
<keyword evidence="5" id="KW-1185">Reference proteome</keyword>
<dbReference type="GO" id="GO:0008017">
    <property type="term" value="F:microtubule binding"/>
    <property type="evidence" value="ECO:0007669"/>
    <property type="project" value="InterPro"/>
</dbReference>
<dbReference type="Proteomes" id="UP001187192">
    <property type="component" value="Unassembled WGS sequence"/>
</dbReference>
<reference evidence="4" key="1">
    <citation type="submission" date="2023-07" db="EMBL/GenBank/DDBJ databases">
        <title>draft genome sequence of fig (Ficus carica).</title>
        <authorList>
            <person name="Takahashi T."/>
            <person name="Nishimura K."/>
        </authorList>
    </citation>
    <scope>NUCLEOTIDE SEQUENCE</scope>
</reference>
<evidence type="ECO:0000256" key="2">
    <source>
        <dbReference type="SAM" id="Phobius"/>
    </source>
</evidence>
<proteinExistence type="predicted"/>
<keyword evidence="2" id="KW-0812">Transmembrane</keyword>
<dbReference type="PANTHER" id="PTHR31355:SF4">
    <property type="entry name" value="TOG DOMAIN-CONTAINING PROTEIN"/>
    <property type="match status" value="1"/>
</dbReference>